<keyword evidence="5" id="KW-1185">Reference proteome</keyword>
<keyword evidence="2 4" id="KW-0808">Transferase</keyword>
<evidence type="ECO:0000256" key="3">
    <source>
        <dbReference type="ARBA" id="ARBA00022691"/>
    </source>
</evidence>
<keyword evidence="1 4" id="KW-0489">Methyltransferase</keyword>
<organism evidence="4 5">
    <name type="scientific">Silvanigrella paludirubra</name>
    <dbReference type="NCBI Taxonomy" id="2499159"/>
    <lineage>
        <taxon>Bacteria</taxon>
        <taxon>Pseudomonadati</taxon>
        <taxon>Bdellovibrionota</taxon>
        <taxon>Oligoflexia</taxon>
        <taxon>Silvanigrellales</taxon>
        <taxon>Silvanigrellaceae</taxon>
        <taxon>Silvanigrella</taxon>
    </lineage>
</organism>
<dbReference type="GO" id="GO:0008171">
    <property type="term" value="F:O-methyltransferase activity"/>
    <property type="evidence" value="ECO:0007669"/>
    <property type="project" value="InterPro"/>
</dbReference>
<dbReference type="PROSITE" id="PS51682">
    <property type="entry name" value="SAM_OMT_I"/>
    <property type="match status" value="1"/>
</dbReference>
<evidence type="ECO:0000256" key="2">
    <source>
        <dbReference type="ARBA" id="ARBA00022679"/>
    </source>
</evidence>
<dbReference type="GO" id="GO:0032259">
    <property type="term" value="P:methylation"/>
    <property type="evidence" value="ECO:0007669"/>
    <property type="project" value="UniProtKB-KW"/>
</dbReference>
<dbReference type="InterPro" id="IPR002935">
    <property type="entry name" value="SAM_O-MeTrfase"/>
</dbReference>
<dbReference type="SUPFAM" id="SSF53335">
    <property type="entry name" value="S-adenosyl-L-methionine-dependent methyltransferases"/>
    <property type="match status" value="1"/>
</dbReference>
<dbReference type="GO" id="GO:0008757">
    <property type="term" value="F:S-adenosylmethionine-dependent methyltransferase activity"/>
    <property type="evidence" value="ECO:0007669"/>
    <property type="project" value="TreeGrafter"/>
</dbReference>
<dbReference type="InterPro" id="IPR029063">
    <property type="entry name" value="SAM-dependent_MTases_sf"/>
</dbReference>
<dbReference type="EMBL" id="WFLM01000003">
    <property type="protein sequence ID" value="KAB8038951.1"/>
    <property type="molecule type" value="Genomic_DNA"/>
</dbReference>
<evidence type="ECO:0000313" key="5">
    <source>
        <dbReference type="Proteomes" id="UP000437748"/>
    </source>
</evidence>
<dbReference type="Pfam" id="PF01596">
    <property type="entry name" value="Methyltransf_3"/>
    <property type="match status" value="1"/>
</dbReference>
<proteinExistence type="predicted"/>
<keyword evidence="3" id="KW-0949">S-adenosyl-L-methionine</keyword>
<dbReference type="PANTHER" id="PTHR10509:SF14">
    <property type="entry name" value="CAFFEOYL-COA O-METHYLTRANSFERASE 3-RELATED"/>
    <property type="match status" value="1"/>
</dbReference>
<dbReference type="PANTHER" id="PTHR10509">
    <property type="entry name" value="O-METHYLTRANSFERASE-RELATED"/>
    <property type="match status" value="1"/>
</dbReference>
<reference evidence="4 5" key="1">
    <citation type="submission" date="2019-10" db="EMBL/GenBank/DDBJ databases">
        <title>New species of Slilvanegrellaceae.</title>
        <authorList>
            <person name="Pitt A."/>
            <person name="Hahn M.W."/>
        </authorList>
    </citation>
    <scope>NUCLEOTIDE SEQUENCE [LARGE SCALE GENOMIC DNA]</scope>
    <source>
        <strain evidence="4 5">SP-Ram-0.45-NSY-1</strain>
    </source>
</reference>
<name>A0A6N6VTG5_9BACT</name>
<evidence type="ECO:0000313" key="4">
    <source>
        <dbReference type="EMBL" id="KAB8038951.1"/>
    </source>
</evidence>
<protein>
    <submittedName>
        <fullName evidence="4">O-methyltransferase</fullName>
    </submittedName>
</protein>
<accession>A0A6N6VTG5</accession>
<dbReference type="InterPro" id="IPR050362">
    <property type="entry name" value="Cation-dep_OMT"/>
</dbReference>
<comment type="caution">
    <text evidence="4">The sequence shown here is derived from an EMBL/GenBank/DDBJ whole genome shotgun (WGS) entry which is preliminary data.</text>
</comment>
<dbReference type="AlphaFoldDB" id="A0A6N6VTG5"/>
<dbReference type="Gene3D" id="3.40.50.150">
    <property type="entry name" value="Vaccinia Virus protein VP39"/>
    <property type="match status" value="1"/>
</dbReference>
<dbReference type="Proteomes" id="UP000437748">
    <property type="component" value="Unassembled WGS sequence"/>
</dbReference>
<sequence>MIMEKAFSQTSEKISNYAIDTFKPEDSILKEVKDRSAKLNIPLIQVNNMDGLHLELLIRISKAKKIVEVGTLAGYSGICIARGIQNDGILHTIELEQKHADAAKESFQKAGVSHLIKQHVGPGIEMLKSIEKEGPFDAIFIDADKVSYPKYLTWAEDNLKVGGLIIGDNTFAWGNIYKENIEDPELNTKVIALREFNSRLANSSKFRSTILPTGEGLTVAIKVS</sequence>
<evidence type="ECO:0000256" key="1">
    <source>
        <dbReference type="ARBA" id="ARBA00022603"/>
    </source>
</evidence>
<gene>
    <name evidence="4" type="ORF">GCL60_08820</name>
</gene>